<protein>
    <submittedName>
        <fullName evidence="2">Uncharacterized protein</fullName>
    </submittedName>
</protein>
<evidence type="ECO:0000313" key="2">
    <source>
        <dbReference type="EMBL" id="MBE5041182.1"/>
    </source>
</evidence>
<evidence type="ECO:0000313" key="3">
    <source>
        <dbReference type="Proteomes" id="UP000806542"/>
    </source>
</evidence>
<feature type="region of interest" description="Disordered" evidence="1">
    <location>
        <begin position="101"/>
        <end position="126"/>
    </location>
</feature>
<proteinExistence type="predicted"/>
<sequence length="126" mass="14148">MNKRNQYTVMVETKEIRKFCVVASSVEEAAELMCNVVANTDILQTDLSEDSEVFTEIAAYGKNENDVAKLHLYRVGVPCEDDEATLGGMITPEDLFEMFISNKGDDKNDRGQSNTQMPKDTENELD</sequence>
<keyword evidence="3" id="KW-1185">Reference proteome</keyword>
<reference evidence="2" key="1">
    <citation type="submission" date="2020-10" db="EMBL/GenBank/DDBJ databases">
        <title>ChiBAC.</title>
        <authorList>
            <person name="Zenner C."/>
            <person name="Hitch T.C.A."/>
            <person name="Clavel T."/>
        </authorList>
    </citation>
    <scope>NUCLEOTIDE SEQUENCE</scope>
    <source>
        <strain evidence="2">DSM 107454</strain>
    </source>
</reference>
<dbReference type="AlphaFoldDB" id="A0A9D5M243"/>
<comment type="caution">
    <text evidence="2">The sequence shown here is derived from an EMBL/GenBank/DDBJ whole genome shotgun (WGS) entry which is preliminary data.</text>
</comment>
<accession>A0A9D5M243</accession>
<dbReference type="EMBL" id="JADCKB010000039">
    <property type="protein sequence ID" value="MBE5041182.1"/>
    <property type="molecule type" value="Genomic_DNA"/>
</dbReference>
<evidence type="ECO:0000256" key="1">
    <source>
        <dbReference type="SAM" id="MobiDB-lite"/>
    </source>
</evidence>
<dbReference type="Proteomes" id="UP000806542">
    <property type="component" value="Unassembled WGS sequence"/>
</dbReference>
<dbReference type="RefSeq" id="WP_226393716.1">
    <property type="nucleotide sequence ID" value="NZ_JADCKB010000039.1"/>
</dbReference>
<gene>
    <name evidence="2" type="ORF">INF28_12040</name>
</gene>
<organism evidence="2 3">
    <name type="scientific">Ructibacterium gallinarum</name>
    <dbReference type="NCBI Taxonomy" id="2779355"/>
    <lineage>
        <taxon>Bacteria</taxon>
        <taxon>Bacillati</taxon>
        <taxon>Bacillota</taxon>
        <taxon>Clostridia</taxon>
        <taxon>Eubacteriales</taxon>
        <taxon>Oscillospiraceae</taxon>
        <taxon>Ructibacterium</taxon>
    </lineage>
</organism>
<name>A0A9D5M243_9FIRM</name>